<dbReference type="GO" id="GO:0003677">
    <property type="term" value="F:DNA binding"/>
    <property type="evidence" value="ECO:0007669"/>
    <property type="project" value="UniProtKB-KW"/>
</dbReference>
<dbReference type="Proteomes" id="UP000030661">
    <property type="component" value="Unassembled WGS sequence"/>
</dbReference>
<dbReference type="Pfam" id="PF07729">
    <property type="entry name" value="FCD"/>
    <property type="match status" value="1"/>
</dbReference>
<dbReference type="eggNOG" id="COG1802">
    <property type="taxonomic scope" value="Bacteria"/>
</dbReference>
<evidence type="ECO:0000313" key="6">
    <source>
        <dbReference type="Proteomes" id="UP000030661"/>
    </source>
</evidence>
<proteinExistence type="predicted"/>
<dbReference type="EMBL" id="DF820465">
    <property type="protein sequence ID" value="GAK57100.1"/>
    <property type="molecule type" value="Genomic_DNA"/>
</dbReference>
<keyword evidence="6" id="KW-1185">Reference proteome</keyword>
<evidence type="ECO:0000256" key="3">
    <source>
        <dbReference type="ARBA" id="ARBA00023163"/>
    </source>
</evidence>
<dbReference type="InterPro" id="IPR008920">
    <property type="entry name" value="TF_FadR/GntR_C"/>
</dbReference>
<dbReference type="HOGENOM" id="CLU_017584_5_4_0"/>
<dbReference type="PANTHER" id="PTHR43537:SF5">
    <property type="entry name" value="UXU OPERON TRANSCRIPTIONAL REGULATOR"/>
    <property type="match status" value="1"/>
</dbReference>
<feature type="domain" description="HTH gntR-type" evidence="4">
    <location>
        <begin position="14"/>
        <end position="81"/>
    </location>
</feature>
<dbReference type="GO" id="GO:0003700">
    <property type="term" value="F:DNA-binding transcription factor activity"/>
    <property type="evidence" value="ECO:0007669"/>
    <property type="project" value="InterPro"/>
</dbReference>
<dbReference type="PANTHER" id="PTHR43537">
    <property type="entry name" value="TRANSCRIPTIONAL REGULATOR, GNTR FAMILY"/>
    <property type="match status" value="1"/>
</dbReference>
<dbReference type="InterPro" id="IPR011711">
    <property type="entry name" value="GntR_C"/>
</dbReference>
<dbReference type="PROSITE" id="PS50949">
    <property type="entry name" value="HTH_GNTR"/>
    <property type="match status" value="1"/>
</dbReference>
<evidence type="ECO:0000256" key="2">
    <source>
        <dbReference type="ARBA" id="ARBA00023125"/>
    </source>
</evidence>
<dbReference type="InterPro" id="IPR036388">
    <property type="entry name" value="WH-like_DNA-bd_sf"/>
</dbReference>
<accession>A0A081BXP5</accession>
<dbReference type="SUPFAM" id="SSF48008">
    <property type="entry name" value="GntR ligand-binding domain-like"/>
    <property type="match status" value="1"/>
</dbReference>
<dbReference type="AlphaFoldDB" id="A0A081BXP5"/>
<organism evidence="5 6">
    <name type="scientific">Vecturithrix granuli</name>
    <dbReference type="NCBI Taxonomy" id="1499967"/>
    <lineage>
        <taxon>Bacteria</taxon>
        <taxon>Candidatus Moduliflexota</taxon>
        <taxon>Candidatus Vecturitrichia</taxon>
        <taxon>Candidatus Vecturitrichales</taxon>
        <taxon>Candidatus Vecturitrichaceae</taxon>
        <taxon>Candidatus Vecturithrix</taxon>
    </lineage>
</organism>
<dbReference type="STRING" id="1499967.U27_04064"/>
<dbReference type="Pfam" id="PF00392">
    <property type="entry name" value="GntR"/>
    <property type="match status" value="1"/>
</dbReference>
<keyword evidence="3" id="KW-0804">Transcription</keyword>
<name>A0A081BXP5_VECG1</name>
<evidence type="ECO:0000313" key="5">
    <source>
        <dbReference type="EMBL" id="GAK57100.1"/>
    </source>
</evidence>
<dbReference type="SUPFAM" id="SSF46785">
    <property type="entry name" value="Winged helix' DNA-binding domain"/>
    <property type="match status" value="1"/>
</dbReference>
<evidence type="ECO:0000259" key="4">
    <source>
        <dbReference type="PROSITE" id="PS50949"/>
    </source>
</evidence>
<evidence type="ECO:0000256" key="1">
    <source>
        <dbReference type="ARBA" id="ARBA00023015"/>
    </source>
</evidence>
<dbReference type="SMART" id="SM00895">
    <property type="entry name" value="FCD"/>
    <property type="match status" value="1"/>
</dbReference>
<reference evidence="5 6" key="1">
    <citation type="journal article" date="2015" name="PeerJ">
        <title>First genomic representation of candidate bacterial phylum KSB3 points to enhanced environmental sensing as a trigger of wastewater bulking.</title>
        <authorList>
            <person name="Sekiguchi Y."/>
            <person name="Ohashi A."/>
            <person name="Parks D.H."/>
            <person name="Yamauchi T."/>
            <person name="Tyson G.W."/>
            <person name="Hugenholtz P."/>
        </authorList>
    </citation>
    <scope>NUCLEOTIDE SEQUENCE [LARGE SCALE GENOMIC DNA]</scope>
</reference>
<keyword evidence="1" id="KW-0805">Transcription regulation</keyword>
<protein>
    <submittedName>
        <fullName evidence="5">HTH-type transcriptional regulator</fullName>
    </submittedName>
</protein>
<dbReference type="SMART" id="SM00345">
    <property type="entry name" value="HTH_GNTR"/>
    <property type="match status" value="1"/>
</dbReference>
<dbReference type="InterPro" id="IPR036390">
    <property type="entry name" value="WH_DNA-bd_sf"/>
</dbReference>
<dbReference type="Gene3D" id="1.10.10.10">
    <property type="entry name" value="Winged helix-like DNA-binding domain superfamily/Winged helix DNA-binding domain"/>
    <property type="match status" value="1"/>
</dbReference>
<keyword evidence="2" id="KW-0238">DNA-binding</keyword>
<sequence length="233" mass="27012">MNTSKKKKTTTDQTDLAQKAYLGIRQMLFHNEIVPGQKIAYRDLAERLEMSPTPVIQALKFLEFQGLVRREPNRGYYTEPISLIEVREVFELREMLEVSLLPRALENLDEKGITRLKKAYEAHLATSNSIYPSERLLKNVEFHLTLASLSQCSIHQKVLQNLFDLMNLKYRSGVIYLTSMEMTDPNHEQLFEAITARELSKAQKLLTMHISDSRKLVIMGLERMVEEKKILTI</sequence>
<dbReference type="InterPro" id="IPR000524">
    <property type="entry name" value="Tscrpt_reg_HTH_GntR"/>
</dbReference>
<dbReference type="Gene3D" id="1.20.120.530">
    <property type="entry name" value="GntR ligand-binding domain-like"/>
    <property type="match status" value="1"/>
</dbReference>
<gene>
    <name evidence="5" type="ORF">U27_04064</name>
</gene>